<organism evidence="1">
    <name type="scientific">uncultured Solirubrobacteraceae bacterium</name>
    <dbReference type="NCBI Taxonomy" id="1162706"/>
    <lineage>
        <taxon>Bacteria</taxon>
        <taxon>Bacillati</taxon>
        <taxon>Actinomycetota</taxon>
        <taxon>Thermoleophilia</taxon>
        <taxon>Solirubrobacterales</taxon>
        <taxon>Solirubrobacteraceae</taxon>
        <taxon>environmental samples</taxon>
    </lineage>
</organism>
<dbReference type="AlphaFoldDB" id="A0A6J4S877"/>
<evidence type="ECO:0000313" key="1">
    <source>
        <dbReference type="EMBL" id="CAA9491913.1"/>
    </source>
</evidence>
<proteinExistence type="predicted"/>
<name>A0A6J4S877_9ACTN</name>
<reference evidence="1" key="1">
    <citation type="submission" date="2020-02" db="EMBL/GenBank/DDBJ databases">
        <authorList>
            <person name="Meier V. D."/>
        </authorList>
    </citation>
    <scope>NUCLEOTIDE SEQUENCE</scope>
    <source>
        <strain evidence="1">AVDCRST_MAG53</strain>
    </source>
</reference>
<dbReference type="EMBL" id="CADCVR010000046">
    <property type="protein sequence ID" value="CAA9491913.1"/>
    <property type="molecule type" value="Genomic_DNA"/>
</dbReference>
<protein>
    <submittedName>
        <fullName evidence="1">Uncharacterized protein</fullName>
    </submittedName>
</protein>
<accession>A0A6J4S877</accession>
<gene>
    <name evidence="1" type="ORF">AVDCRST_MAG53-1502</name>
</gene>
<sequence>MPRGRPCTLLGVEPLEGIAAADALLGRAFPLPSAPLPLTRWTEVHAVGEAAEVEWNLDDSRAGAPGRLALLVSARAVPTQLADGPVSLHGSVALRSAPLAEAQESLRPVTELLWQADGLHLRLTAQGPWEHETLLSIAAGVR</sequence>